<comment type="catalytic activity">
    <reaction evidence="1 7">
        <text>Endohydrolysis of (1-&gt;5)-alpha-arabinofuranosidic linkages in (1-&gt;5)-arabinans.</text>
        <dbReference type="EC" id="3.2.1.99"/>
    </reaction>
</comment>
<keyword evidence="5 7" id="KW-0378">Hydrolase</keyword>
<sequence length="337" mass="36357">MFQLKALVCSLLAVLALPHLASGYANPGACSGQCWTHDPAVVRRDDGVYFRFSTGSKIGIWKAPALEGPWTYQGAAIPAGSRINLPGRDDLWAPDVAKVGSQYIMYYSVSTFGSQNSAVGYATSPSMEFNSWTDRGATGLQSRPGNTYNAIDANYIQARGGTGERVLNFGSFWGGIHQVALDGAGTQVGSGGAAPLGLQFQPAGTHASEGPFMFERQGWYYLFWSEGVCCGFDKNLPAPGAEYKIRVCRSQNFRGPFVDRNGVDCRNGGGTTVLESHGFVYGPGGQGIMTDPKKGTILYYREYFILSFPHLSAPRGRNEALLFIGNEITDALDRVLL</sequence>
<evidence type="ECO:0000256" key="4">
    <source>
        <dbReference type="ARBA" id="ARBA00012586"/>
    </source>
</evidence>
<feature type="signal peptide" evidence="10">
    <location>
        <begin position="1"/>
        <end position="23"/>
    </location>
</feature>
<keyword evidence="6 7" id="KW-0326">Glycosidase</keyword>
<dbReference type="EC" id="3.2.1.99" evidence="4 7"/>
<dbReference type="InterPro" id="IPR050727">
    <property type="entry name" value="GH43_arabinanases"/>
</dbReference>
<keyword evidence="10" id="KW-0732">Signal</keyword>
<accession>A0AA97NU44</accession>
<proteinExistence type="inferred from homology"/>
<evidence type="ECO:0000256" key="2">
    <source>
        <dbReference type="ARBA" id="ARBA00004834"/>
    </source>
</evidence>
<dbReference type="GO" id="GO:0005975">
    <property type="term" value="P:carbohydrate metabolic process"/>
    <property type="evidence" value="ECO:0007669"/>
    <property type="project" value="InterPro"/>
</dbReference>
<gene>
    <name evidence="11" type="ORF">OOU_Y34scaffold00665g9</name>
</gene>
<dbReference type="InterPro" id="IPR006710">
    <property type="entry name" value="Glyco_hydro_43"/>
</dbReference>
<reference evidence="11" key="1">
    <citation type="journal article" date="2012" name="PLoS Genet.">
        <title>Comparative analysis of the genomes of two field isolates of the rice blast fungus Magnaporthe oryzae.</title>
        <authorList>
            <person name="Xue M."/>
            <person name="Yang J."/>
            <person name="Li Z."/>
            <person name="Hu S."/>
            <person name="Yao N."/>
            <person name="Dean R.A."/>
            <person name="Zhao W."/>
            <person name="Shen M."/>
            <person name="Zhang H."/>
            <person name="Li C."/>
            <person name="Liu L."/>
            <person name="Cao L."/>
            <person name="Xu X."/>
            <person name="Xing Y."/>
            <person name="Hsiang T."/>
            <person name="Zhang Z."/>
            <person name="Xu J.R."/>
            <person name="Peng Y.L."/>
        </authorList>
    </citation>
    <scope>NUCLEOTIDE SEQUENCE</scope>
    <source>
        <strain evidence="11">Y34</strain>
    </source>
</reference>
<dbReference type="CDD" id="cd18831">
    <property type="entry name" value="GH43_AnAbnA-like"/>
    <property type="match status" value="1"/>
</dbReference>
<evidence type="ECO:0000256" key="7">
    <source>
        <dbReference type="PIRNR" id="PIRNR026534"/>
    </source>
</evidence>
<organism evidence="11">
    <name type="scientific">Pyricularia oryzae (strain Y34)</name>
    <name type="common">Rice blast fungus</name>
    <name type="synonym">Magnaporthe oryzae</name>
    <dbReference type="NCBI Taxonomy" id="1143189"/>
    <lineage>
        <taxon>Eukaryota</taxon>
        <taxon>Fungi</taxon>
        <taxon>Dikarya</taxon>
        <taxon>Ascomycota</taxon>
        <taxon>Pezizomycotina</taxon>
        <taxon>Sordariomycetes</taxon>
        <taxon>Sordariomycetidae</taxon>
        <taxon>Magnaporthales</taxon>
        <taxon>Pyriculariaceae</taxon>
        <taxon>Pyricularia</taxon>
    </lineage>
</organism>
<evidence type="ECO:0000256" key="10">
    <source>
        <dbReference type="SAM" id="SignalP"/>
    </source>
</evidence>
<comment type="pathway">
    <text evidence="2 7">Glycan metabolism; L-arabinan degradation.</text>
</comment>
<evidence type="ECO:0000256" key="5">
    <source>
        <dbReference type="ARBA" id="ARBA00022801"/>
    </source>
</evidence>
<dbReference type="Proteomes" id="UP000011086">
    <property type="component" value="Unassembled WGS sequence"/>
</dbReference>
<dbReference type="GO" id="GO:0046558">
    <property type="term" value="F:arabinan endo-1,5-alpha-L-arabinosidase activity"/>
    <property type="evidence" value="ECO:0007669"/>
    <property type="project" value="UniProtKB-EC"/>
</dbReference>
<evidence type="ECO:0000256" key="1">
    <source>
        <dbReference type="ARBA" id="ARBA00000375"/>
    </source>
</evidence>
<comment type="similarity">
    <text evidence="3 7">Belongs to the glycosyl hydrolase 43 family.</text>
</comment>
<evidence type="ECO:0000256" key="9">
    <source>
        <dbReference type="PIRSR" id="PIRSR606710-2"/>
    </source>
</evidence>
<evidence type="ECO:0000256" key="6">
    <source>
        <dbReference type="ARBA" id="ARBA00023295"/>
    </source>
</evidence>
<dbReference type="PANTHER" id="PTHR43301">
    <property type="entry name" value="ARABINAN ENDO-1,5-ALPHA-L-ARABINOSIDASE"/>
    <property type="match status" value="1"/>
</dbReference>
<evidence type="ECO:0000256" key="3">
    <source>
        <dbReference type="ARBA" id="ARBA00009865"/>
    </source>
</evidence>
<dbReference type="InterPro" id="IPR016840">
    <property type="entry name" value="Glyco_hydro_43_endo_a_Ara-ase"/>
</dbReference>
<evidence type="ECO:0000256" key="8">
    <source>
        <dbReference type="PIRSR" id="PIRSR606710-1"/>
    </source>
</evidence>
<dbReference type="AlphaFoldDB" id="A0AA97NU44"/>
<protein>
    <recommendedName>
        <fullName evidence="4 7">Arabinan endo-1,5-alpha-L-arabinosidase</fullName>
        <ecNumber evidence="4 7">3.2.1.99</ecNumber>
    </recommendedName>
</protein>
<dbReference type="InterPro" id="IPR023296">
    <property type="entry name" value="Glyco_hydro_beta-prop_sf"/>
</dbReference>
<name>A0AA97NU44_PYRO3</name>
<feature type="chain" id="PRO_5041687770" description="Arabinan endo-1,5-alpha-L-arabinosidase" evidence="10">
    <location>
        <begin position="24"/>
        <end position="337"/>
    </location>
</feature>
<dbReference type="PANTHER" id="PTHR43301:SF3">
    <property type="entry name" value="ARABINAN ENDO-1,5-ALPHA-L-ARABINOSIDASE A-RELATED"/>
    <property type="match status" value="1"/>
</dbReference>
<dbReference type="SUPFAM" id="SSF75005">
    <property type="entry name" value="Arabinanase/levansucrase/invertase"/>
    <property type="match status" value="1"/>
</dbReference>
<feature type="site" description="Important for catalytic activity, responsible for pKa modulation of the active site Glu and correct orientation of both the proton donor and substrate" evidence="9">
    <location>
        <position position="152"/>
    </location>
</feature>
<dbReference type="Gene3D" id="2.115.10.20">
    <property type="entry name" value="Glycosyl hydrolase domain, family 43"/>
    <property type="match status" value="1"/>
</dbReference>
<feature type="active site" description="Proton donor" evidence="8">
    <location>
        <position position="209"/>
    </location>
</feature>
<dbReference type="EMBL" id="JH793378">
    <property type="protein sequence ID" value="ELQ36385.1"/>
    <property type="molecule type" value="Genomic_DNA"/>
</dbReference>
<feature type="active site" description="Proton acceptor" evidence="8">
    <location>
        <position position="38"/>
    </location>
</feature>
<evidence type="ECO:0000313" key="11">
    <source>
        <dbReference type="EMBL" id="ELQ36385.1"/>
    </source>
</evidence>
<dbReference type="PIRSF" id="PIRSF026534">
    <property type="entry name" value="Endo_alpha-L-arabinosidase"/>
    <property type="match status" value="1"/>
</dbReference>
<dbReference type="Pfam" id="PF04616">
    <property type="entry name" value="Glyco_hydro_43"/>
    <property type="match status" value="1"/>
</dbReference>